<keyword evidence="3" id="KW-1185">Reference proteome</keyword>
<evidence type="ECO:0008006" key="4">
    <source>
        <dbReference type="Google" id="ProtNLM"/>
    </source>
</evidence>
<comment type="caution">
    <text evidence="2">The sequence shown here is derived from an EMBL/GenBank/DDBJ whole genome shotgun (WGS) entry which is preliminary data.</text>
</comment>
<organism evidence="2 3">
    <name type="scientific">Marilutibacter penaei</name>
    <dbReference type="NCBI Taxonomy" id="2759900"/>
    <lineage>
        <taxon>Bacteria</taxon>
        <taxon>Pseudomonadati</taxon>
        <taxon>Pseudomonadota</taxon>
        <taxon>Gammaproteobacteria</taxon>
        <taxon>Lysobacterales</taxon>
        <taxon>Lysobacteraceae</taxon>
        <taxon>Marilutibacter</taxon>
    </lineage>
</organism>
<dbReference type="AlphaFoldDB" id="A0A7W3U5N8"/>
<dbReference type="EMBL" id="JACHTE010000009">
    <property type="protein sequence ID" value="MBB1089394.1"/>
    <property type="molecule type" value="Genomic_DNA"/>
</dbReference>
<dbReference type="Proteomes" id="UP000552587">
    <property type="component" value="Unassembled WGS sequence"/>
</dbReference>
<name>A0A7W3U5N8_9GAMM</name>
<sequence>MKKYLLAALLLALAPAAPVGATELKITNNSMWDIYYVYVSRSSNSEWGNDQLDDKVLDAGETWRLTNIQCDTYDVKLVDEDDDTCIIPKVKLCWNTHWELDNDAWLGCVAE</sequence>
<reference evidence="2 3" key="1">
    <citation type="submission" date="2020-07" db="EMBL/GenBank/DDBJ databases">
        <authorList>
            <person name="Xu S."/>
            <person name="Li A."/>
        </authorList>
    </citation>
    <scope>NUCLEOTIDE SEQUENCE [LARGE SCALE GENOMIC DNA]</scope>
    <source>
        <strain evidence="2 3">SG-8</strain>
    </source>
</reference>
<evidence type="ECO:0000313" key="2">
    <source>
        <dbReference type="EMBL" id="MBB1089394.1"/>
    </source>
</evidence>
<evidence type="ECO:0000313" key="3">
    <source>
        <dbReference type="Proteomes" id="UP000552587"/>
    </source>
</evidence>
<gene>
    <name evidence="2" type="ORF">H4F99_12990</name>
</gene>
<proteinExistence type="predicted"/>
<feature type="signal peptide" evidence="1">
    <location>
        <begin position="1"/>
        <end position="21"/>
    </location>
</feature>
<dbReference type="RefSeq" id="WP_182670172.1">
    <property type="nucleotide sequence ID" value="NZ_JACHTE010000009.1"/>
</dbReference>
<accession>A0A7W3U5N8</accession>
<keyword evidence="1" id="KW-0732">Signal</keyword>
<protein>
    <recommendedName>
        <fullName evidence="4">DUF3757 domain-containing protein</fullName>
    </recommendedName>
</protein>
<evidence type="ECO:0000256" key="1">
    <source>
        <dbReference type="SAM" id="SignalP"/>
    </source>
</evidence>
<feature type="chain" id="PRO_5030606472" description="DUF3757 domain-containing protein" evidence="1">
    <location>
        <begin position="22"/>
        <end position="111"/>
    </location>
</feature>